<feature type="repeat" description="ARM" evidence="4">
    <location>
        <begin position="170"/>
        <end position="212"/>
    </location>
</feature>
<comment type="similarity">
    <text evidence="1">Belongs to the importin alpha family.</text>
</comment>
<dbReference type="Gene3D" id="1.25.10.10">
    <property type="entry name" value="Leucine-rich Repeat Variant"/>
    <property type="match status" value="1"/>
</dbReference>
<dbReference type="Proteomes" id="UP000054248">
    <property type="component" value="Unassembled WGS sequence"/>
</dbReference>
<dbReference type="InterPro" id="IPR000225">
    <property type="entry name" value="Armadillo"/>
</dbReference>
<dbReference type="InterPro" id="IPR011989">
    <property type="entry name" value="ARM-like"/>
</dbReference>
<dbReference type="PANTHER" id="PTHR23316">
    <property type="entry name" value="IMPORTIN ALPHA"/>
    <property type="match status" value="1"/>
</dbReference>
<reference evidence="6" key="2">
    <citation type="submission" date="2015-01" db="EMBL/GenBank/DDBJ databases">
        <title>Evolutionary Origins and Diversification of the Mycorrhizal Mutualists.</title>
        <authorList>
            <consortium name="DOE Joint Genome Institute"/>
            <consortium name="Mycorrhizal Genomics Consortium"/>
            <person name="Kohler A."/>
            <person name="Kuo A."/>
            <person name="Nagy L.G."/>
            <person name="Floudas D."/>
            <person name="Copeland A."/>
            <person name="Barry K.W."/>
            <person name="Cichocki N."/>
            <person name="Veneault-Fourrey C."/>
            <person name="LaButti K."/>
            <person name="Lindquist E.A."/>
            <person name="Lipzen A."/>
            <person name="Lundell T."/>
            <person name="Morin E."/>
            <person name="Murat C."/>
            <person name="Riley R."/>
            <person name="Ohm R."/>
            <person name="Sun H."/>
            <person name="Tunlid A."/>
            <person name="Henrissat B."/>
            <person name="Grigoriev I.V."/>
            <person name="Hibbett D.S."/>
            <person name="Martin F."/>
        </authorList>
    </citation>
    <scope>NUCLEOTIDE SEQUENCE [LARGE SCALE GENOMIC DNA]</scope>
    <source>
        <strain evidence="6">MUT 4182</strain>
    </source>
</reference>
<protein>
    <recommendedName>
        <fullName evidence="7">Importin subunit alpha</fullName>
    </recommendedName>
</protein>
<dbReference type="InterPro" id="IPR016024">
    <property type="entry name" value="ARM-type_fold"/>
</dbReference>
<feature type="non-terminal residue" evidence="5">
    <location>
        <position position="1"/>
    </location>
</feature>
<dbReference type="STRING" id="1051891.A0A0C3ME49"/>
<gene>
    <name evidence="5" type="ORF">M407DRAFT_67217</name>
</gene>
<evidence type="ECO:0000256" key="3">
    <source>
        <dbReference type="ARBA" id="ARBA00022927"/>
    </source>
</evidence>
<keyword evidence="3" id="KW-0653">Protein transport</keyword>
<evidence type="ECO:0000313" key="5">
    <source>
        <dbReference type="EMBL" id="KIO32042.1"/>
    </source>
</evidence>
<name>A0A0C3ME49_9AGAM</name>
<dbReference type="SUPFAM" id="SSF48371">
    <property type="entry name" value="ARM repeat"/>
    <property type="match status" value="1"/>
</dbReference>
<dbReference type="AlphaFoldDB" id="A0A0C3ME49"/>
<dbReference type="GO" id="GO:0015031">
    <property type="term" value="P:protein transport"/>
    <property type="evidence" value="ECO:0007669"/>
    <property type="project" value="UniProtKB-KW"/>
</dbReference>
<evidence type="ECO:0000256" key="2">
    <source>
        <dbReference type="ARBA" id="ARBA00022448"/>
    </source>
</evidence>
<dbReference type="EMBL" id="KN822958">
    <property type="protein sequence ID" value="KIO32042.1"/>
    <property type="molecule type" value="Genomic_DNA"/>
</dbReference>
<keyword evidence="2" id="KW-0813">Transport</keyword>
<evidence type="ECO:0000256" key="4">
    <source>
        <dbReference type="PROSITE-ProRule" id="PRU00259"/>
    </source>
</evidence>
<feature type="repeat" description="ARM" evidence="4">
    <location>
        <begin position="43"/>
        <end position="85"/>
    </location>
</feature>
<proteinExistence type="inferred from homology"/>
<dbReference type="SMART" id="SM00185">
    <property type="entry name" value="ARM"/>
    <property type="match status" value="6"/>
</dbReference>
<dbReference type="Pfam" id="PF00514">
    <property type="entry name" value="Arm"/>
    <property type="match status" value="2"/>
</dbReference>
<organism evidence="5 6">
    <name type="scientific">Tulasnella calospora MUT 4182</name>
    <dbReference type="NCBI Taxonomy" id="1051891"/>
    <lineage>
        <taxon>Eukaryota</taxon>
        <taxon>Fungi</taxon>
        <taxon>Dikarya</taxon>
        <taxon>Basidiomycota</taxon>
        <taxon>Agaricomycotina</taxon>
        <taxon>Agaricomycetes</taxon>
        <taxon>Cantharellales</taxon>
        <taxon>Tulasnellaceae</taxon>
        <taxon>Tulasnella</taxon>
    </lineage>
</organism>
<dbReference type="OrthoDB" id="29145at2759"/>
<dbReference type="PROSITE" id="PS50176">
    <property type="entry name" value="ARM_REPEAT"/>
    <property type="match status" value="2"/>
</dbReference>
<evidence type="ECO:0000313" key="6">
    <source>
        <dbReference type="Proteomes" id="UP000054248"/>
    </source>
</evidence>
<sequence>IVSGIPSSNLDLQLESVTKVGQLLRSQKQSAAAKAVQAVVDSGLLPNVINMLSSSNATLVSEASWILFNVTLGTSQQTSAVVSAGAIPKLVAVFASDVEDTMHNALLALGNIAGDSDELRGVFLEQRAFRPALEILADPSKFSAKIVNTATWVMETCTAPLVVQPVIDSGLIPEIIKMLSSDDPEFLWEATWIVVNITAGSPEQTSTVVEAGVIPKLVTLFPISPDNTRHNALLCVGQIIRVSVPGTEALINAGILDTFKICITSEDVRDRKEACFAASNLVVGTLSHAKTLMDSGLVPLVIKVIVNQEEALKARGDAAWTLSSLACNWGQDHQDMLNILLEANSLEAFCTALTLKDYSAVEVSLKGILVFVKTQCDGRQRAMERFKAGDGIERLRAVRFRNDIYRTEAHKLAQTILTDHFPEFSMPARM</sequence>
<keyword evidence="6" id="KW-1185">Reference proteome</keyword>
<evidence type="ECO:0008006" key="7">
    <source>
        <dbReference type="Google" id="ProtNLM"/>
    </source>
</evidence>
<accession>A0A0C3ME49</accession>
<evidence type="ECO:0000256" key="1">
    <source>
        <dbReference type="ARBA" id="ARBA00010394"/>
    </source>
</evidence>
<reference evidence="5 6" key="1">
    <citation type="submission" date="2014-04" db="EMBL/GenBank/DDBJ databases">
        <authorList>
            <consortium name="DOE Joint Genome Institute"/>
            <person name="Kuo A."/>
            <person name="Girlanda M."/>
            <person name="Perotto S."/>
            <person name="Kohler A."/>
            <person name="Nagy L.G."/>
            <person name="Floudas D."/>
            <person name="Copeland A."/>
            <person name="Barry K.W."/>
            <person name="Cichocki N."/>
            <person name="Veneault-Fourrey C."/>
            <person name="LaButti K."/>
            <person name="Lindquist E.A."/>
            <person name="Lipzen A."/>
            <person name="Lundell T."/>
            <person name="Morin E."/>
            <person name="Murat C."/>
            <person name="Sun H."/>
            <person name="Tunlid A."/>
            <person name="Henrissat B."/>
            <person name="Grigoriev I.V."/>
            <person name="Hibbett D.S."/>
            <person name="Martin F."/>
            <person name="Nordberg H.P."/>
            <person name="Cantor M.N."/>
            <person name="Hua S.X."/>
        </authorList>
    </citation>
    <scope>NUCLEOTIDE SEQUENCE [LARGE SCALE GENOMIC DNA]</scope>
    <source>
        <strain evidence="5 6">MUT 4182</strain>
    </source>
</reference>
<dbReference type="HOGENOM" id="CLU_041471_0_0_1"/>